<dbReference type="AlphaFoldDB" id="A0A9P5PDU1"/>
<reference evidence="2" key="1">
    <citation type="submission" date="2020-11" db="EMBL/GenBank/DDBJ databases">
        <authorList>
            <consortium name="DOE Joint Genome Institute"/>
            <person name="Ahrendt S."/>
            <person name="Riley R."/>
            <person name="Andreopoulos W."/>
            <person name="Labutti K."/>
            <person name="Pangilinan J."/>
            <person name="Ruiz-Duenas F.J."/>
            <person name="Barrasa J.M."/>
            <person name="Sanchez-Garcia M."/>
            <person name="Camarero S."/>
            <person name="Miyauchi S."/>
            <person name="Serrano A."/>
            <person name="Linde D."/>
            <person name="Babiker R."/>
            <person name="Drula E."/>
            <person name="Ayuso-Fernandez I."/>
            <person name="Pacheco R."/>
            <person name="Padilla G."/>
            <person name="Ferreira P."/>
            <person name="Barriuso J."/>
            <person name="Kellner H."/>
            <person name="Castanera R."/>
            <person name="Alfaro M."/>
            <person name="Ramirez L."/>
            <person name="Pisabarro A.G."/>
            <person name="Kuo A."/>
            <person name="Tritt A."/>
            <person name="Lipzen A."/>
            <person name="He G."/>
            <person name="Yan M."/>
            <person name="Ng V."/>
            <person name="Cullen D."/>
            <person name="Martin F."/>
            <person name="Rosso M.-N."/>
            <person name="Henrissat B."/>
            <person name="Hibbett D."/>
            <person name="Martinez A.T."/>
            <person name="Grigoriev I.V."/>
        </authorList>
    </citation>
    <scope>NUCLEOTIDE SEQUENCE</scope>
    <source>
        <strain evidence="2">AH 40177</strain>
    </source>
</reference>
<dbReference type="EMBL" id="JADNRY010000206">
    <property type="protein sequence ID" value="KAF9061342.1"/>
    <property type="molecule type" value="Genomic_DNA"/>
</dbReference>
<proteinExistence type="predicted"/>
<evidence type="ECO:0000313" key="2">
    <source>
        <dbReference type="EMBL" id="KAF9061342.1"/>
    </source>
</evidence>
<name>A0A9P5PDU1_9AGAR</name>
<accession>A0A9P5PDU1</accession>
<evidence type="ECO:0000313" key="3">
    <source>
        <dbReference type="Proteomes" id="UP000772434"/>
    </source>
</evidence>
<keyword evidence="1" id="KW-0472">Membrane</keyword>
<keyword evidence="3" id="KW-1185">Reference proteome</keyword>
<keyword evidence="1" id="KW-1133">Transmembrane helix</keyword>
<evidence type="ECO:0000256" key="1">
    <source>
        <dbReference type="SAM" id="Phobius"/>
    </source>
</evidence>
<keyword evidence="1" id="KW-0812">Transmembrane</keyword>
<gene>
    <name evidence="2" type="ORF">BDP27DRAFT_364151</name>
</gene>
<protein>
    <submittedName>
        <fullName evidence="2">Uncharacterized protein</fullName>
    </submittedName>
</protein>
<sequence length="77" mass="8744">MLSATPLSENVRALFSNIIFLSPTFASMVLKYHFFLSAQEALPPGMAVYRPVYLLDSQRKIAFIVPDGIYMHIDYTD</sequence>
<organism evidence="2 3">
    <name type="scientific">Rhodocollybia butyracea</name>
    <dbReference type="NCBI Taxonomy" id="206335"/>
    <lineage>
        <taxon>Eukaryota</taxon>
        <taxon>Fungi</taxon>
        <taxon>Dikarya</taxon>
        <taxon>Basidiomycota</taxon>
        <taxon>Agaricomycotina</taxon>
        <taxon>Agaricomycetes</taxon>
        <taxon>Agaricomycetidae</taxon>
        <taxon>Agaricales</taxon>
        <taxon>Marasmiineae</taxon>
        <taxon>Omphalotaceae</taxon>
        <taxon>Rhodocollybia</taxon>
    </lineage>
</organism>
<dbReference type="Proteomes" id="UP000772434">
    <property type="component" value="Unassembled WGS sequence"/>
</dbReference>
<feature type="transmembrane region" description="Helical" evidence="1">
    <location>
        <begin position="12"/>
        <end position="30"/>
    </location>
</feature>
<comment type="caution">
    <text evidence="2">The sequence shown here is derived from an EMBL/GenBank/DDBJ whole genome shotgun (WGS) entry which is preliminary data.</text>
</comment>